<dbReference type="InterPro" id="IPR050194">
    <property type="entry name" value="Glycosyltransferase_grp1"/>
</dbReference>
<dbReference type="PANTHER" id="PTHR45947:SF3">
    <property type="entry name" value="SULFOQUINOVOSYL TRANSFERASE SQD2"/>
    <property type="match status" value="1"/>
</dbReference>
<evidence type="ECO:0000259" key="1">
    <source>
        <dbReference type="Pfam" id="PF00534"/>
    </source>
</evidence>
<feature type="domain" description="Glycosyltransferase subfamily 4-like N-terminal" evidence="2">
    <location>
        <begin position="78"/>
        <end position="173"/>
    </location>
</feature>
<dbReference type="Pfam" id="PF13579">
    <property type="entry name" value="Glyco_trans_4_4"/>
    <property type="match status" value="1"/>
</dbReference>
<sequence>MKILIVHNILWAHYKATVFSELNRIAPHYKGQVHVLQIARSEQSRALMGKPEQLPDQYSYELLFDTFIEQISTSAKTRALVQRMRAYRPDVLLLTGYYDPAQIVLMLLAKLSGIRVIIQTESSPVDQVRSGLKEWVKRRIVALADGFFCFGSPQADYLLQLGVRPDRILVKNNAVVDNAHLRNTYNRSLPSRSVNQETLGIKPLNFIYVGRLATEKNLPMLIDSFAQARRQQPAATEWGLLLLGDGPQKAVLQDQIDRLGLQSSVKILPTQPWYRVPETLALADVLVLPSLSEPWGLVVNEAMACGLPVVVSNRCGCAADLVQNGQNGFTFDPLRPDELTSHLHTFMANQVNRVAMGLRSEQIIARFDPPTVGKEMMEGFVKVART</sequence>
<name>A0ABW0I9V4_9BACT</name>
<dbReference type="InterPro" id="IPR001296">
    <property type="entry name" value="Glyco_trans_1"/>
</dbReference>
<organism evidence="3 4">
    <name type="scientific">Larkinella bovis</name>
    <dbReference type="NCBI Taxonomy" id="683041"/>
    <lineage>
        <taxon>Bacteria</taxon>
        <taxon>Pseudomonadati</taxon>
        <taxon>Bacteroidota</taxon>
        <taxon>Cytophagia</taxon>
        <taxon>Cytophagales</taxon>
        <taxon>Spirosomataceae</taxon>
        <taxon>Larkinella</taxon>
    </lineage>
</organism>
<dbReference type="Pfam" id="PF00534">
    <property type="entry name" value="Glycos_transf_1"/>
    <property type="match status" value="1"/>
</dbReference>
<evidence type="ECO:0000259" key="2">
    <source>
        <dbReference type="Pfam" id="PF13579"/>
    </source>
</evidence>
<dbReference type="InterPro" id="IPR028098">
    <property type="entry name" value="Glyco_trans_4-like_N"/>
</dbReference>
<accession>A0ABW0I9V4</accession>
<dbReference type="EMBL" id="JBHSMA010000001">
    <property type="protein sequence ID" value="MFC5408942.1"/>
    <property type="molecule type" value="Genomic_DNA"/>
</dbReference>
<dbReference type="Gene3D" id="3.40.50.2000">
    <property type="entry name" value="Glycogen Phosphorylase B"/>
    <property type="match status" value="2"/>
</dbReference>
<dbReference type="RefSeq" id="WP_379842315.1">
    <property type="nucleotide sequence ID" value="NZ_JBHSMA010000001.1"/>
</dbReference>
<evidence type="ECO:0000313" key="3">
    <source>
        <dbReference type="EMBL" id="MFC5408942.1"/>
    </source>
</evidence>
<dbReference type="EC" id="2.4.-.-" evidence="3"/>
<dbReference type="CDD" id="cd03801">
    <property type="entry name" value="GT4_PimA-like"/>
    <property type="match status" value="1"/>
</dbReference>
<dbReference type="GO" id="GO:0016757">
    <property type="term" value="F:glycosyltransferase activity"/>
    <property type="evidence" value="ECO:0007669"/>
    <property type="project" value="UniProtKB-KW"/>
</dbReference>
<protein>
    <submittedName>
        <fullName evidence="3">Glycosyltransferase family 4 protein</fullName>
        <ecNumber evidence="3">2.4.-.-</ecNumber>
    </submittedName>
</protein>
<comment type="caution">
    <text evidence="3">The sequence shown here is derived from an EMBL/GenBank/DDBJ whole genome shotgun (WGS) entry which is preliminary data.</text>
</comment>
<dbReference type="PANTHER" id="PTHR45947">
    <property type="entry name" value="SULFOQUINOVOSYL TRANSFERASE SQD2"/>
    <property type="match status" value="1"/>
</dbReference>
<evidence type="ECO:0000313" key="4">
    <source>
        <dbReference type="Proteomes" id="UP001596106"/>
    </source>
</evidence>
<dbReference type="Proteomes" id="UP001596106">
    <property type="component" value="Unassembled WGS sequence"/>
</dbReference>
<proteinExistence type="predicted"/>
<dbReference type="SUPFAM" id="SSF53756">
    <property type="entry name" value="UDP-Glycosyltransferase/glycogen phosphorylase"/>
    <property type="match status" value="1"/>
</dbReference>
<keyword evidence="3" id="KW-0808">Transferase</keyword>
<keyword evidence="4" id="KW-1185">Reference proteome</keyword>
<keyword evidence="3" id="KW-0328">Glycosyltransferase</keyword>
<reference evidence="4" key="1">
    <citation type="journal article" date="2019" name="Int. J. Syst. Evol. Microbiol.">
        <title>The Global Catalogue of Microorganisms (GCM) 10K type strain sequencing project: providing services to taxonomists for standard genome sequencing and annotation.</title>
        <authorList>
            <consortium name="The Broad Institute Genomics Platform"/>
            <consortium name="The Broad Institute Genome Sequencing Center for Infectious Disease"/>
            <person name="Wu L."/>
            <person name="Ma J."/>
        </authorList>
    </citation>
    <scope>NUCLEOTIDE SEQUENCE [LARGE SCALE GENOMIC DNA]</scope>
    <source>
        <strain evidence="4">CCUG 55250</strain>
    </source>
</reference>
<feature type="domain" description="Glycosyl transferase family 1" evidence="1">
    <location>
        <begin position="202"/>
        <end position="357"/>
    </location>
</feature>
<gene>
    <name evidence="3" type="ORF">ACFPMF_06465</name>
</gene>